<comment type="subcellular location">
    <subcellularLocation>
        <location evidence="1">Cell inner membrane</location>
        <topology evidence="1">Multi-pass membrane protein</topology>
    </subcellularLocation>
</comment>
<feature type="transmembrane region" description="Helical" evidence="10">
    <location>
        <begin position="100"/>
        <end position="119"/>
    </location>
</feature>
<dbReference type="PANTHER" id="PTHR43298:SF2">
    <property type="entry name" value="FMN_FAD EXPORTER YEEO-RELATED"/>
    <property type="match status" value="1"/>
</dbReference>
<feature type="transmembrane region" description="Helical" evidence="10">
    <location>
        <begin position="53"/>
        <end position="79"/>
    </location>
</feature>
<keyword evidence="6 10" id="KW-1133">Transmembrane helix</keyword>
<keyword evidence="2" id="KW-0813">Transport</keyword>
<dbReference type="PIRSF" id="PIRSF006603">
    <property type="entry name" value="DinF"/>
    <property type="match status" value="1"/>
</dbReference>
<dbReference type="InterPro" id="IPR050222">
    <property type="entry name" value="MATE_MdtK"/>
</dbReference>
<dbReference type="EMBL" id="AUNB01000027">
    <property type="protein sequence ID" value="KEO59921.1"/>
    <property type="molecule type" value="Genomic_DNA"/>
</dbReference>
<evidence type="ECO:0000256" key="4">
    <source>
        <dbReference type="ARBA" id="ARBA00022475"/>
    </source>
</evidence>
<keyword evidence="4" id="KW-1003">Cell membrane</keyword>
<feature type="transmembrane region" description="Helical" evidence="10">
    <location>
        <begin position="201"/>
        <end position="222"/>
    </location>
</feature>
<dbReference type="GO" id="GO:0015297">
    <property type="term" value="F:antiporter activity"/>
    <property type="evidence" value="ECO:0007669"/>
    <property type="project" value="UniProtKB-KW"/>
</dbReference>
<keyword evidence="8 10" id="KW-0472">Membrane</keyword>
<gene>
    <name evidence="11" type="ORF">DT23_15400</name>
</gene>
<evidence type="ECO:0000313" key="12">
    <source>
        <dbReference type="Proteomes" id="UP000027471"/>
    </source>
</evidence>
<evidence type="ECO:0000256" key="9">
    <source>
        <dbReference type="ARBA" id="ARBA00031636"/>
    </source>
</evidence>
<dbReference type="InterPro" id="IPR048279">
    <property type="entry name" value="MdtK-like"/>
</dbReference>
<sequence>MSAQIPTSTSPMPITRHLRAILTLGLPLVGSNLAQMMLNVTDTVMVGWYGIEALAALVLGSSFFFSLFMLGNGIALAVMGRVSASLGADDEVQARRDTRMGIWLSILYGIAVLPVTWYSGAILQLLGQEPQIASLAQDYLRILGFALAPALAMMVLRSYLSAQERTQVLLWITLAGIGVNIGLNWLFIFGNWGFPELGVRGAAIASLTVACLSLVAQAIYAARAPGLTHIELFARFWRPDWEAFWLVLKMGVPVGLTSVAEGSMFQASALMMGWIGTVELAAHGIALQITSIAFMVHVGLSNAATVRAGRAHGARNPRLLRDGALAVIGLSLAYGLATVALFVTLGGPLTALFLDRANPASAQIIASGVSFLMVGAVFQLFDLMQVMALGLLRGVQDTRVPMWMAVLSYWLVGIPASYALAFPLGFGGVGLWFGLVLGLACAGALMMRRFWRGPWLRQTPSRTAI</sequence>
<dbReference type="eggNOG" id="COG0534">
    <property type="taxonomic scope" value="Bacteria"/>
</dbReference>
<evidence type="ECO:0000256" key="5">
    <source>
        <dbReference type="ARBA" id="ARBA00022692"/>
    </source>
</evidence>
<protein>
    <recommendedName>
        <fullName evidence="9">Multidrug-efflux transporter</fullName>
    </recommendedName>
</protein>
<dbReference type="GO" id="GO:0006811">
    <property type="term" value="P:monoatomic ion transport"/>
    <property type="evidence" value="ECO:0007669"/>
    <property type="project" value="UniProtKB-KW"/>
</dbReference>
<dbReference type="AlphaFoldDB" id="A0A074JQK7"/>
<feature type="transmembrane region" description="Helical" evidence="10">
    <location>
        <begin position="360"/>
        <end position="381"/>
    </location>
</feature>
<reference evidence="11 12" key="1">
    <citation type="journal article" date="2015" name="Antonie Van Leeuwenhoek">
        <title>Thioclava indica sp. nov., isolated from surface seawater of the Indian Ocean.</title>
        <authorList>
            <person name="Liu Y."/>
            <person name="Lai Q."/>
            <person name="Du J."/>
            <person name="Xu H."/>
            <person name="Jiang L."/>
            <person name="Shao Z."/>
        </authorList>
    </citation>
    <scope>NUCLEOTIDE SEQUENCE [LARGE SCALE GENOMIC DNA]</scope>
    <source>
        <strain evidence="11 12">DT23-4</strain>
    </source>
</reference>
<evidence type="ECO:0000256" key="6">
    <source>
        <dbReference type="ARBA" id="ARBA00022989"/>
    </source>
</evidence>
<feature type="transmembrane region" description="Helical" evidence="10">
    <location>
        <begin position="324"/>
        <end position="354"/>
    </location>
</feature>
<proteinExistence type="predicted"/>
<keyword evidence="5 10" id="KW-0812">Transmembrane</keyword>
<evidence type="ECO:0000256" key="2">
    <source>
        <dbReference type="ARBA" id="ARBA00022448"/>
    </source>
</evidence>
<dbReference type="STRING" id="1353528.DT23_15400"/>
<feature type="transmembrane region" description="Helical" evidence="10">
    <location>
        <begin position="243"/>
        <end position="260"/>
    </location>
</feature>
<dbReference type="NCBIfam" id="TIGR00797">
    <property type="entry name" value="matE"/>
    <property type="match status" value="1"/>
</dbReference>
<feature type="transmembrane region" description="Helical" evidence="10">
    <location>
        <begin position="402"/>
        <end position="423"/>
    </location>
</feature>
<evidence type="ECO:0000256" key="7">
    <source>
        <dbReference type="ARBA" id="ARBA00023065"/>
    </source>
</evidence>
<feature type="transmembrane region" description="Helical" evidence="10">
    <location>
        <begin position="280"/>
        <end position="303"/>
    </location>
</feature>
<evidence type="ECO:0000256" key="3">
    <source>
        <dbReference type="ARBA" id="ARBA00022449"/>
    </source>
</evidence>
<feature type="transmembrane region" description="Helical" evidence="10">
    <location>
        <begin position="429"/>
        <end position="447"/>
    </location>
</feature>
<dbReference type="InterPro" id="IPR002528">
    <property type="entry name" value="MATE_fam"/>
</dbReference>
<dbReference type="PANTHER" id="PTHR43298">
    <property type="entry name" value="MULTIDRUG RESISTANCE PROTEIN NORM-RELATED"/>
    <property type="match status" value="1"/>
</dbReference>
<feature type="transmembrane region" description="Helical" evidence="10">
    <location>
        <begin position="168"/>
        <end position="189"/>
    </location>
</feature>
<evidence type="ECO:0000256" key="8">
    <source>
        <dbReference type="ARBA" id="ARBA00023136"/>
    </source>
</evidence>
<evidence type="ECO:0000256" key="10">
    <source>
        <dbReference type="SAM" id="Phobius"/>
    </source>
</evidence>
<name>A0A074JQK7_9RHOB</name>
<keyword evidence="3" id="KW-0050">Antiport</keyword>
<accession>A0A074JQK7</accession>
<keyword evidence="7" id="KW-0406">Ion transport</keyword>
<evidence type="ECO:0000313" key="11">
    <source>
        <dbReference type="EMBL" id="KEO59921.1"/>
    </source>
</evidence>
<dbReference type="Pfam" id="PF01554">
    <property type="entry name" value="MatE"/>
    <property type="match status" value="2"/>
</dbReference>
<comment type="caution">
    <text evidence="11">The sequence shown here is derived from an EMBL/GenBank/DDBJ whole genome shotgun (WGS) entry which is preliminary data.</text>
</comment>
<feature type="transmembrane region" description="Helical" evidence="10">
    <location>
        <begin position="21"/>
        <end position="41"/>
    </location>
</feature>
<dbReference type="GO" id="GO:0005886">
    <property type="term" value="C:plasma membrane"/>
    <property type="evidence" value="ECO:0007669"/>
    <property type="project" value="UniProtKB-SubCell"/>
</dbReference>
<dbReference type="GO" id="GO:0042910">
    <property type="term" value="F:xenobiotic transmembrane transporter activity"/>
    <property type="evidence" value="ECO:0007669"/>
    <property type="project" value="InterPro"/>
</dbReference>
<dbReference type="Proteomes" id="UP000027471">
    <property type="component" value="Unassembled WGS sequence"/>
</dbReference>
<keyword evidence="12" id="KW-1185">Reference proteome</keyword>
<dbReference type="CDD" id="cd13131">
    <property type="entry name" value="MATE_NorM_like"/>
    <property type="match status" value="1"/>
</dbReference>
<dbReference type="RefSeq" id="WP_240473582.1">
    <property type="nucleotide sequence ID" value="NZ_AUNB01000027.1"/>
</dbReference>
<feature type="transmembrane region" description="Helical" evidence="10">
    <location>
        <begin position="139"/>
        <end position="156"/>
    </location>
</feature>
<evidence type="ECO:0000256" key="1">
    <source>
        <dbReference type="ARBA" id="ARBA00004429"/>
    </source>
</evidence>
<organism evidence="11 12">
    <name type="scientific">Thioclava indica</name>
    <dbReference type="NCBI Taxonomy" id="1353528"/>
    <lineage>
        <taxon>Bacteria</taxon>
        <taxon>Pseudomonadati</taxon>
        <taxon>Pseudomonadota</taxon>
        <taxon>Alphaproteobacteria</taxon>
        <taxon>Rhodobacterales</taxon>
        <taxon>Paracoccaceae</taxon>
        <taxon>Thioclava</taxon>
    </lineage>
</organism>